<evidence type="ECO:0000313" key="10">
    <source>
        <dbReference type="Proteomes" id="UP000264820"/>
    </source>
</evidence>
<dbReference type="AlphaFoldDB" id="A0A3Q2Z042"/>
<dbReference type="Ensembl" id="ENSHCOT00000016638.1">
    <property type="protein sequence ID" value="ENSHCOP00000023934.1"/>
    <property type="gene ID" value="ENSHCOG00000012892.1"/>
</dbReference>
<evidence type="ECO:0000256" key="3">
    <source>
        <dbReference type="ARBA" id="ARBA00006958"/>
    </source>
</evidence>
<dbReference type="GeneTree" id="ENSGT00940000163810"/>
<dbReference type="GO" id="GO:0004518">
    <property type="term" value="F:nuclease activity"/>
    <property type="evidence" value="ECO:0007669"/>
    <property type="project" value="UniProtKB-KW"/>
</dbReference>
<evidence type="ECO:0000256" key="1">
    <source>
        <dbReference type="ARBA" id="ARBA00001968"/>
    </source>
</evidence>
<evidence type="ECO:0000256" key="5">
    <source>
        <dbReference type="ARBA" id="ARBA00022723"/>
    </source>
</evidence>
<dbReference type="Pfam" id="PF13359">
    <property type="entry name" value="DDE_Tnp_4"/>
    <property type="match status" value="1"/>
</dbReference>
<keyword evidence="4" id="KW-0540">Nuclease</keyword>
<dbReference type="GO" id="GO:0046872">
    <property type="term" value="F:metal ion binding"/>
    <property type="evidence" value="ECO:0007669"/>
    <property type="project" value="UniProtKB-KW"/>
</dbReference>
<comment type="cofactor">
    <cofactor evidence="1">
        <name>a divalent metal cation</name>
        <dbReference type="ChEBI" id="CHEBI:60240"/>
    </cofactor>
</comment>
<comment type="similarity">
    <text evidence="3">Belongs to the HARBI1 family.</text>
</comment>
<sequence>MRMRKVYFLSPAFFFVTKMAFSPEKSTMWSIIRRRRMRERKERLLKYRRKTIWMKTRSSVWWDRVVNGSFTHSNWTSNCRMSKEAFGYVCEKLRPSLSHITTAMRMPISVEKWVTITLWKLATNTCYRTIGHFFGVTCSAIVSEMILGAIDGTHIPIIRPHDCHTDYYNRKGFYSVIMQAVVDSSYRFIDIFIVFTNSPLYQNRTSVPVPLVLLGDAAYPLSTRLMKPFSDNGRLTQPQKEFNYKHSRARMVVENAFGRLKGGWRILLKTQDTHLVNFKNIVAACCTLHNLCEKWGEHFDNEWMVASCENDETTDETRDDQRPTCDSAAAIRQALLGQGQGHFLFCQICFMYDMQHR</sequence>
<dbReference type="InterPro" id="IPR027806">
    <property type="entry name" value="HARBI1_dom"/>
</dbReference>
<dbReference type="PANTHER" id="PTHR22930:SF206">
    <property type="entry name" value="NUCLEASE HARBI1"/>
    <property type="match status" value="1"/>
</dbReference>
<evidence type="ECO:0000256" key="4">
    <source>
        <dbReference type="ARBA" id="ARBA00022722"/>
    </source>
</evidence>
<reference evidence="9" key="2">
    <citation type="submission" date="2025-09" db="UniProtKB">
        <authorList>
            <consortium name="Ensembl"/>
        </authorList>
    </citation>
    <scope>IDENTIFICATION</scope>
</reference>
<dbReference type="Proteomes" id="UP000264820">
    <property type="component" value="Unplaced"/>
</dbReference>
<evidence type="ECO:0000313" key="9">
    <source>
        <dbReference type="Ensembl" id="ENSHCOP00000023934.1"/>
    </source>
</evidence>
<accession>A0A3Q2Z042</accession>
<protein>
    <recommendedName>
        <fullName evidence="8">DDE Tnp4 domain-containing protein</fullName>
    </recommendedName>
</protein>
<dbReference type="PANTHER" id="PTHR22930">
    <property type="match status" value="1"/>
</dbReference>
<evidence type="ECO:0000256" key="7">
    <source>
        <dbReference type="ARBA" id="ARBA00023242"/>
    </source>
</evidence>
<keyword evidence="5" id="KW-0479">Metal-binding</keyword>
<reference evidence="9" key="1">
    <citation type="submission" date="2025-08" db="UniProtKB">
        <authorList>
            <consortium name="Ensembl"/>
        </authorList>
    </citation>
    <scope>IDENTIFICATION</scope>
</reference>
<organism evidence="9 10">
    <name type="scientific">Hippocampus comes</name>
    <name type="common">Tiger tail seahorse</name>
    <dbReference type="NCBI Taxonomy" id="109280"/>
    <lineage>
        <taxon>Eukaryota</taxon>
        <taxon>Metazoa</taxon>
        <taxon>Chordata</taxon>
        <taxon>Craniata</taxon>
        <taxon>Vertebrata</taxon>
        <taxon>Euteleostomi</taxon>
        <taxon>Actinopterygii</taxon>
        <taxon>Neopterygii</taxon>
        <taxon>Teleostei</taxon>
        <taxon>Neoteleostei</taxon>
        <taxon>Acanthomorphata</taxon>
        <taxon>Syngnathiaria</taxon>
        <taxon>Syngnathiformes</taxon>
        <taxon>Syngnathoidei</taxon>
        <taxon>Syngnathidae</taxon>
        <taxon>Hippocampus</taxon>
    </lineage>
</organism>
<proteinExistence type="inferred from homology"/>
<dbReference type="GO" id="GO:0005634">
    <property type="term" value="C:nucleus"/>
    <property type="evidence" value="ECO:0007669"/>
    <property type="project" value="UniProtKB-SubCell"/>
</dbReference>
<keyword evidence="6" id="KW-0378">Hydrolase</keyword>
<evidence type="ECO:0000256" key="2">
    <source>
        <dbReference type="ARBA" id="ARBA00004123"/>
    </source>
</evidence>
<keyword evidence="10" id="KW-1185">Reference proteome</keyword>
<evidence type="ECO:0000256" key="6">
    <source>
        <dbReference type="ARBA" id="ARBA00022801"/>
    </source>
</evidence>
<name>A0A3Q2Z042_HIPCM</name>
<feature type="domain" description="DDE Tnp4" evidence="8">
    <location>
        <begin position="150"/>
        <end position="290"/>
    </location>
</feature>
<comment type="subcellular location">
    <subcellularLocation>
        <location evidence="2">Nucleus</location>
    </subcellularLocation>
</comment>
<evidence type="ECO:0000259" key="8">
    <source>
        <dbReference type="Pfam" id="PF13359"/>
    </source>
</evidence>
<dbReference type="GO" id="GO:0016787">
    <property type="term" value="F:hydrolase activity"/>
    <property type="evidence" value="ECO:0007669"/>
    <property type="project" value="UniProtKB-KW"/>
</dbReference>
<keyword evidence="7" id="KW-0539">Nucleus</keyword>
<dbReference type="InterPro" id="IPR045249">
    <property type="entry name" value="HARBI1-like"/>
</dbReference>